<evidence type="ECO:0000313" key="2">
    <source>
        <dbReference type="Proteomes" id="UP000649617"/>
    </source>
</evidence>
<organism evidence="1 2">
    <name type="scientific">Symbiodinium pilosum</name>
    <name type="common">Dinoflagellate</name>
    <dbReference type="NCBI Taxonomy" id="2952"/>
    <lineage>
        <taxon>Eukaryota</taxon>
        <taxon>Sar</taxon>
        <taxon>Alveolata</taxon>
        <taxon>Dinophyceae</taxon>
        <taxon>Suessiales</taxon>
        <taxon>Symbiodiniaceae</taxon>
        <taxon>Symbiodinium</taxon>
    </lineage>
</organism>
<comment type="caution">
    <text evidence="1">The sequence shown here is derived from an EMBL/GenBank/DDBJ whole genome shotgun (WGS) entry which is preliminary data.</text>
</comment>
<keyword evidence="2" id="KW-1185">Reference proteome</keyword>
<dbReference type="AlphaFoldDB" id="A0A812XYL4"/>
<dbReference type="OrthoDB" id="442798at2759"/>
<name>A0A812XYL4_SYMPI</name>
<sequence>MTAPGSSESDPFLLDVIHLLGRYTETARDALAADLVEGWEQPASALASPDPSHEEEVLRQRGLEDEQSVMKALERFRSMASAEHRRWMTGSNELLQMYFAARRQELDVVRRCFTDSESKARFTAAVVDRTTAHLGPLTKKIPSSPQEPDLDLASTRQAWAKEVSQGIVASLRQEWRSGQKQILQLLAKDMHETIQSITAALKTHLATQQKMSESAAGAWSSQITKVQERLAQVVRACRLAFEAMLQAELKEVSRYTARQREFFQRELQRARDADAEDSNARAAQIKKLKLALAKWQKQYMSDALQRAKESRAIKKTMDENAAVDLGDHREHGWLSAQLPALNEQAREEAEAALEGFTQDEKDEHLPPVQQEILDRLVAESTSDRLEACGIVMEHLWEHSTSQEDAWNFIYGLEEEMPCTAAAVALYEEHLAKHGILAALGGPLVTSPALEEAEAAAVGAPIRQAAAKRQSSATATAATKSATKCFPRFTG</sequence>
<reference evidence="1" key="1">
    <citation type="submission" date="2021-02" db="EMBL/GenBank/DDBJ databases">
        <authorList>
            <person name="Dougan E. K."/>
            <person name="Rhodes N."/>
            <person name="Thang M."/>
            <person name="Chan C."/>
        </authorList>
    </citation>
    <scope>NUCLEOTIDE SEQUENCE</scope>
</reference>
<dbReference type="EMBL" id="CAJNIZ010046554">
    <property type="protein sequence ID" value="CAE7751188.1"/>
    <property type="molecule type" value="Genomic_DNA"/>
</dbReference>
<accession>A0A812XYL4</accession>
<dbReference type="Proteomes" id="UP000649617">
    <property type="component" value="Unassembled WGS sequence"/>
</dbReference>
<proteinExistence type="predicted"/>
<protein>
    <submittedName>
        <fullName evidence="1">Uncharacterized protein</fullName>
    </submittedName>
</protein>
<evidence type="ECO:0000313" key="1">
    <source>
        <dbReference type="EMBL" id="CAE7751188.1"/>
    </source>
</evidence>
<gene>
    <name evidence="1" type="ORF">SPIL2461_LOCUS21746</name>
</gene>